<evidence type="ECO:0000313" key="4">
    <source>
        <dbReference type="EMBL" id="KAJ6224869.1"/>
    </source>
</evidence>
<dbReference type="PANTHER" id="PTHR24346:SF30">
    <property type="entry name" value="MATERNAL EMBRYONIC LEUCINE ZIPPER KINASE"/>
    <property type="match status" value="1"/>
</dbReference>
<dbReference type="GO" id="GO:0005737">
    <property type="term" value="C:cytoplasm"/>
    <property type="evidence" value="ECO:0007669"/>
    <property type="project" value="TreeGrafter"/>
</dbReference>
<feature type="domain" description="Protein kinase" evidence="3">
    <location>
        <begin position="38"/>
        <end position="302"/>
    </location>
</feature>
<accession>A0A9Q0MG07</accession>
<dbReference type="SMART" id="SM00220">
    <property type="entry name" value="S_TKc"/>
    <property type="match status" value="1"/>
</dbReference>
<reference evidence="4" key="1">
    <citation type="submission" date="2022-12" db="EMBL/GenBank/DDBJ databases">
        <title>Genome assemblies of Blomia tropicalis.</title>
        <authorList>
            <person name="Cui Y."/>
        </authorList>
    </citation>
    <scope>NUCLEOTIDE SEQUENCE</scope>
    <source>
        <tissue evidence="4">Adult mites</tissue>
    </source>
</reference>
<evidence type="ECO:0000259" key="3">
    <source>
        <dbReference type="PROSITE" id="PS50011"/>
    </source>
</evidence>
<dbReference type="GO" id="GO:0004674">
    <property type="term" value="F:protein serine/threonine kinase activity"/>
    <property type="evidence" value="ECO:0007669"/>
    <property type="project" value="TreeGrafter"/>
</dbReference>
<dbReference type="Proteomes" id="UP001142055">
    <property type="component" value="Chromosome 1"/>
</dbReference>
<dbReference type="GO" id="GO:0035556">
    <property type="term" value="P:intracellular signal transduction"/>
    <property type="evidence" value="ECO:0007669"/>
    <property type="project" value="TreeGrafter"/>
</dbReference>
<organism evidence="4 5">
    <name type="scientific">Blomia tropicalis</name>
    <name type="common">Mite</name>
    <dbReference type="NCBI Taxonomy" id="40697"/>
    <lineage>
        <taxon>Eukaryota</taxon>
        <taxon>Metazoa</taxon>
        <taxon>Ecdysozoa</taxon>
        <taxon>Arthropoda</taxon>
        <taxon>Chelicerata</taxon>
        <taxon>Arachnida</taxon>
        <taxon>Acari</taxon>
        <taxon>Acariformes</taxon>
        <taxon>Sarcoptiformes</taxon>
        <taxon>Astigmata</taxon>
        <taxon>Glycyphagoidea</taxon>
        <taxon>Echimyopodidae</taxon>
        <taxon>Blomia</taxon>
    </lineage>
</organism>
<dbReference type="EMBL" id="JAPWDV010000001">
    <property type="protein sequence ID" value="KAJ6224869.1"/>
    <property type="molecule type" value="Genomic_DNA"/>
</dbReference>
<sequence length="305" mass="34805">MSDINLKANLSNEIINQQTTELATLDKELTDCLTRNHYQILSYICNGSTCSVYKIVDINQTMLAAKIIDHRRIVPKFREQLLPNELMITRMVSHSNIIQIENVLQIDNYSIIISELAIDGDLLRFIQQTEQPLIDKYRKWFTDTTQGVAYLHSKGIGHRDIKADNVLLCNGGIAKLADFGYAILTLDLRGRVQLCTTFCGTPEYAAPEVLRHIPYNVTVSDCFSLGTLLYLLVTRKLPFGCGKTIRTKEGAFQQYKRIMAKNWAVCGEIEKDPNLYSLIDQLLHPDVKYRISAEQVLLHPWIKQN</sequence>
<dbReference type="InterPro" id="IPR008271">
    <property type="entry name" value="Ser/Thr_kinase_AS"/>
</dbReference>
<protein>
    <recommendedName>
        <fullName evidence="3">Protein kinase domain-containing protein</fullName>
    </recommendedName>
</protein>
<proteinExistence type="predicted"/>
<dbReference type="InterPro" id="IPR011009">
    <property type="entry name" value="Kinase-like_dom_sf"/>
</dbReference>
<dbReference type="PANTHER" id="PTHR24346">
    <property type="entry name" value="MAP/MICROTUBULE AFFINITY-REGULATING KINASE"/>
    <property type="match status" value="1"/>
</dbReference>
<dbReference type="Gene3D" id="1.10.510.10">
    <property type="entry name" value="Transferase(Phosphotransferase) domain 1"/>
    <property type="match status" value="1"/>
</dbReference>
<evidence type="ECO:0000256" key="2">
    <source>
        <dbReference type="ARBA" id="ARBA00022840"/>
    </source>
</evidence>
<dbReference type="InterPro" id="IPR000719">
    <property type="entry name" value="Prot_kinase_dom"/>
</dbReference>
<keyword evidence="5" id="KW-1185">Reference proteome</keyword>
<dbReference type="PROSITE" id="PS50011">
    <property type="entry name" value="PROTEIN_KINASE_DOM"/>
    <property type="match status" value="1"/>
</dbReference>
<keyword evidence="1" id="KW-0547">Nucleotide-binding</keyword>
<dbReference type="Pfam" id="PF00069">
    <property type="entry name" value="Pkinase"/>
    <property type="match status" value="1"/>
</dbReference>
<dbReference type="SUPFAM" id="SSF56112">
    <property type="entry name" value="Protein kinase-like (PK-like)"/>
    <property type="match status" value="1"/>
</dbReference>
<comment type="caution">
    <text evidence="4">The sequence shown here is derived from an EMBL/GenBank/DDBJ whole genome shotgun (WGS) entry which is preliminary data.</text>
</comment>
<name>A0A9Q0MG07_BLOTA</name>
<dbReference type="AlphaFoldDB" id="A0A9Q0MG07"/>
<evidence type="ECO:0000256" key="1">
    <source>
        <dbReference type="ARBA" id="ARBA00022741"/>
    </source>
</evidence>
<evidence type="ECO:0000313" key="5">
    <source>
        <dbReference type="Proteomes" id="UP001142055"/>
    </source>
</evidence>
<gene>
    <name evidence="4" type="ORF">RDWZM_003414</name>
</gene>
<dbReference type="PROSITE" id="PS00108">
    <property type="entry name" value="PROTEIN_KINASE_ST"/>
    <property type="match status" value="1"/>
</dbReference>
<dbReference type="GO" id="GO:0005524">
    <property type="term" value="F:ATP binding"/>
    <property type="evidence" value="ECO:0007669"/>
    <property type="project" value="UniProtKB-KW"/>
</dbReference>
<keyword evidence="2" id="KW-0067">ATP-binding</keyword>